<feature type="compositionally biased region" description="Basic and acidic residues" evidence="1">
    <location>
        <begin position="66"/>
        <end position="80"/>
    </location>
</feature>
<protein>
    <submittedName>
        <fullName evidence="2">Uncharacterized protein</fullName>
    </submittedName>
</protein>
<dbReference type="AlphaFoldDB" id="A0AAV3RAJ1"/>
<keyword evidence="3" id="KW-1185">Reference proteome</keyword>
<evidence type="ECO:0000256" key="1">
    <source>
        <dbReference type="SAM" id="MobiDB-lite"/>
    </source>
</evidence>
<name>A0AAV3RAJ1_LITER</name>
<accession>A0AAV3RAJ1</accession>
<evidence type="ECO:0000313" key="3">
    <source>
        <dbReference type="Proteomes" id="UP001454036"/>
    </source>
</evidence>
<evidence type="ECO:0000313" key="2">
    <source>
        <dbReference type="EMBL" id="GAA0172351.1"/>
    </source>
</evidence>
<dbReference type="Proteomes" id="UP001454036">
    <property type="component" value="Unassembled WGS sequence"/>
</dbReference>
<dbReference type="EMBL" id="BAABME010008083">
    <property type="protein sequence ID" value="GAA0172351.1"/>
    <property type="molecule type" value="Genomic_DNA"/>
</dbReference>
<organism evidence="2 3">
    <name type="scientific">Lithospermum erythrorhizon</name>
    <name type="common">Purple gromwell</name>
    <name type="synonym">Lithospermum officinale var. erythrorhizon</name>
    <dbReference type="NCBI Taxonomy" id="34254"/>
    <lineage>
        <taxon>Eukaryota</taxon>
        <taxon>Viridiplantae</taxon>
        <taxon>Streptophyta</taxon>
        <taxon>Embryophyta</taxon>
        <taxon>Tracheophyta</taxon>
        <taxon>Spermatophyta</taxon>
        <taxon>Magnoliopsida</taxon>
        <taxon>eudicotyledons</taxon>
        <taxon>Gunneridae</taxon>
        <taxon>Pentapetalae</taxon>
        <taxon>asterids</taxon>
        <taxon>lamiids</taxon>
        <taxon>Boraginales</taxon>
        <taxon>Boraginaceae</taxon>
        <taxon>Boraginoideae</taxon>
        <taxon>Lithospermeae</taxon>
        <taxon>Lithospermum</taxon>
    </lineage>
</organism>
<comment type="caution">
    <text evidence="2">The sequence shown here is derived from an EMBL/GenBank/DDBJ whole genome shotgun (WGS) entry which is preliminary data.</text>
</comment>
<proteinExistence type="predicted"/>
<feature type="compositionally biased region" description="Basic residues" evidence="1">
    <location>
        <begin position="81"/>
        <end position="90"/>
    </location>
</feature>
<sequence>MIFLLIESDVSAVFRKMAKLFGGKDPFEDPFFSEPFERLFDWKNEFDGQPSSRKQITIDEINPDGDDTHHAQEATDESKQLVKKNPKKKSTNQGEIYPLISY</sequence>
<feature type="region of interest" description="Disordered" evidence="1">
    <location>
        <begin position="47"/>
        <end position="102"/>
    </location>
</feature>
<gene>
    <name evidence="2" type="ORF">LIER_26195</name>
</gene>
<reference evidence="2 3" key="1">
    <citation type="submission" date="2024-01" db="EMBL/GenBank/DDBJ databases">
        <title>The complete chloroplast genome sequence of Lithospermum erythrorhizon: insights into the phylogenetic relationship among Boraginaceae species and the maternal lineages of purple gromwells.</title>
        <authorList>
            <person name="Okada T."/>
            <person name="Watanabe K."/>
        </authorList>
    </citation>
    <scope>NUCLEOTIDE SEQUENCE [LARGE SCALE GENOMIC DNA]</scope>
</reference>